<reference evidence="5" key="1">
    <citation type="submission" date="2024-06" db="EMBL/GenBank/DDBJ databases">
        <title>Complete genome sequence of the cellulolytic actinobacterium, Cellulosimicrobium ES-005.</title>
        <authorList>
            <person name="Matthews C.T."/>
            <person name="Underwood K.D."/>
            <person name="Ghanchi K.M."/>
            <person name="Fields S.D."/>
            <person name="Gardner S.G."/>
        </authorList>
    </citation>
    <scope>NUCLEOTIDE SEQUENCE</scope>
    <source>
        <strain evidence="5">ES-005</strain>
    </source>
</reference>
<dbReference type="InterPro" id="IPR051052">
    <property type="entry name" value="Diverse_substrate_MTase"/>
</dbReference>
<dbReference type="InterPro" id="IPR029063">
    <property type="entry name" value="SAM-dependent_MTases_sf"/>
</dbReference>
<gene>
    <name evidence="5" type="ORF">ABRQ22_00190</name>
</gene>
<dbReference type="InterPro" id="IPR013216">
    <property type="entry name" value="Methyltransf_11"/>
</dbReference>
<dbReference type="EMBL" id="CP159290">
    <property type="protein sequence ID" value="XCH30150.1"/>
    <property type="molecule type" value="Genomic_DNA"/>
</dbReference>
<name>A0AAU8G286_9MICO</name>
<evidence type="ECO:0000256" key="3">
    <source>
        <dbReference type="ARBA" id="ARBA00022679"/>
    </source>
</evidence>
<evidence type="ECO:0000313" key="5">
    <source>
        <dbReference type="EMBL" id="XCH30150.1"/>
    </source>
</evidence>
<dbReference type="AlphaFoldDB" id="A0AAU8G286"/>
<dbReference type="GO" id="GO:0032259">
    <property type="term" value="P:methylation"/>
    <property type="evidence" value="ECO:0007669"/>
    <property type="project" value="UniProtKB-KW"/>
</dbReference>
<protein>
    <submittedName>
        <fullName evidence="5">Class I SAM-dependent methyltransferase</fullName>
        <ecNumber evidence="5">2.1.1.-</ecNumber>
    </submittedName>
</protein>
<proteinExistence type="inferred from homology"/>
<dbReference type="Pfam" id="PF08241">
    <property type="entry name" value="Methyltransf_11"/>
    <property type="match status" value="1"/>
</dbReference>
<keyword evidence="2 5" id="KW-0489">Methyltransferase</keyword>
<dbReference type="Gene3D" id="3.40.50.150">
    <property type="entry name" value="Vaccinia Virus protein VP39"/>
    <property type="match status" value="1"/>
</dbReference>
<sequence length="267" mass="29045">MVTLSPSPEHMPHQQRRIAESFGTDATRYDRTRPHYPRALADAVLDGLDGRRVLDVGIGTGLSALPFRAAGADVVGIEVDERMAEVARSKGFVVETARFEEWDPAGRTFDAVIAGQTWHWVDPDTGARQAARVVRPGGRIALFWNAAEPEPAVASAFARVYRDVDTGLPFTPFATSATTGQDRFLEPAEAGLLRTGDFAPPERLQLAWTATITRQAWLDQVPTNGGHHLIPADQLTLLLNGLGAVVDAHGGTFTMRYTTHATVARRL</sequence>
<dbReference type="RefSeq" id="WP_353708157.1">
    <property type="nucleotide sequence ID" value="NZ_CP159290.1"/>
</dbReference>
<dbReference type="EC" id="2.1.1.-" evidence="5"/>
<evidence type="ECO:0000256" key="1">
    <source>
        <dbReference type="ARBA" id="ARBA00008361"/>
    </source>
</evidence>
<feature type="domain" description="Methyltransferase type 11" evidence="4">
    <location>
        <begin position="54"/>
        <end position="141"/>
    </location>
</feature>
<organism evidence="5">
    <name type="scientific">Cellulosimicrobium sp. ES-005</name>
    <dbReference type="NCBI Taxonomy" id="3163031"/>
    <lineage>
        <taxon>Bacteria</taxon>
        <taxon>Bacillati</taxon>
        <taxon>Actinomycetota</taxon>
        <taxon>Actinomycetes</taxon>
        <taxon>Micrococcales</taxon>
        <taxon>Promicromonosporaceae</taxon>
        <taxon>Cellulosimicrobium</taxon>
    </lineage>
</organism>
<evidence type="ECO:0000256" key="2">
    <source>
        <dbReference type="ARBA" id="ARBA00022603"/>
    </source>
</evidence>
<keyword evidence="3 5" id="KW-0808">Transferase</keyword>
<dbReference type="PANTHER" id="PTHR44942:SF4">
    <property type="entry name" value="METHYLTRANSFERASE TYPE 11 DOMAIN-CONTAINING PROTEIN"/>
    <property type="match status" value="1"/>
</dbReference>
<comment type="similarity">
    <text evidence="1">Belongs to the methyltransferase superfamily.</text>
</comment>
<dbReference type="SUPFAM" id="SSF53335">
    <property type="entry name" value="S-adenosyl-L-methionine-dependent methyltransferases"/>
    <property type="match status" value="1"/>
</dbReference>
<evidence type="ECO:0000259" key="4">
    <source>
        <dbReference type="Pfam" id="PF08241"/>
    </source>
</evidence>
<dbReference type="GO" id="GO:0008757">
    <property type="term" value="F:S-adenosylmethionine-dependent methyltransferase activity"/>
    <property type="evidence" value="ECO:0007669"/>
    <property type="project" value="InterPro"/>
</dbReference>
<accession>A0AAU8G286</accession>
<dbReference type="PANTHER" id="PTHR44942">
    <property type="entry name" value="METHYLTRANSF_11 DOMAIN-CONTAINING PROTEIN"/>
    <property type="match status" value="1"/>
</dbReference>
<dbReference type="CDD" id="cd02440">
    <property type="entry name" value="AdoMet_MTases"/>
    <property type="match status" value="1"/>
</dbReference>